<dbReference type="RefSeq" id="WP_185033083.1">
    <property type="nucleotide sequence ID" value="NZ_JACHMQ010000001.1"/>
</dbReference>
<dbReference type="EMBL" id="JACHMQ010000001">
    <property type="protein sequence ID" value="MBB6400504.1"/>
    <property type="molecule type" value="Genomic_DNA"/>
</dbReference>
<gene>
    <name evidence="1" type="ORF">BKA00_007418</name>
</gene>
<accession>A0A7X0L3Q3</accession>
<comment type="caution">
    <text evidence="1">The sequence shown here is derived from an EMBL/GenBank/DDBJ whole genome shotgun (WGS) entry which is preliminary data.</text>
</comment>
<proteinExistence type="predicted"/>
<dbReference type="AlphaFoldDB" id="A0A7X0L3Q3"/>
<evidence type="ECO:0000313" key="1">
    <source>
        <dbReference type="EMBL" id="MBB6400504.1"/>
    </source>
</evidence>
<protein>
    <submittedName>
        <fullName evidence="1">Uncharacterized protein</fullName>
    </submittedName>
</protein>
<reference evidence="1 2" key="1">
    <citation type="submission" date="2020-08" db="EMBL/GenBank/DDBJ databases">
        <title>Sequencing the genomes of 1000 actinobacteria strains.</title>
        <authorList>
            <person name="Klenk H.-P."/>
        </authorList>
    </citation>
    <scope>NUCLEOTIDE SEQUENCE [LARGE SCALE GENOMIC DNA]</scope>
    <source>
        <strain evidence="1 2">DSM 43675</strain>
    </source>
</reference>
<organism evidence="1 2">
    <name type="scientific">Actinomadura coerulea</name>
    <dbReference type="NCBI Taxonomy" id="46159"/>
    <lineage>
        <taxon>Bacteria</taxon>
        <taxon>Bacillati</taxon>
        <taxon>Actinomycetota</taxon>
        <taxon>Actinomycetes</taxon>
        <taxon>Streptosporangiales</taxon>
        <taxon>Thermomonosporaceae</taxon>
        <taxon>Actinomadura</taxon>
    </lineage>
</organism>
<dbReference type="Proteomes" id="UP000546324">
    <property type="component" value="Unassembled WGS sequence"/>
</dbReference>
<evidence type="ECO:0000313" key="2">
    <source>
        <dbReference type="Proteomes" id="UP000546324"/>
    </source>
</evidence>
<keyword evidence="2" id="KW-1185">Reference proteome</keyword>
<sequence>MDMGNGQTYDEMVAETAAKLRTRTQKKEEARVLLLHGIGDVLGYWTENNAHTVEALGSDDAVTEFGEILKREADRIARMLGYEEAWTN</sequence>
<name>A0A7X0L3Q3_9ACTN</name>